<evidence type="ECO:0000256" key="1">
    <source>
        <dbReference type="SAM" id="MobiDB-lite"/>
    </source>
</evidence>
<name>A0ABD3HS62_9MARC</name>
<organism evidence="2 3">
    <name type="scientific">Riccia sorocarpa</name>
    <dbReference type="NCBI Taxonomy" id="122646"/>
    <lineage>
        <taxon>Eukaryota</taxon>
        <taxon>Viridiplantae</taxon>
        <taxon>Streptophyta</taxon>
        <taxon>Embryophyta</taxon>
        <taxon>Marchantiophyta</taxon>
        <taxon>Marchantiopsida</taxon>
        <taxon>Marchantiidae</taxon>
        <taxon>Marchantiales</taxon>
        <taxon>Ricciaceae</taxon>
        <taxon>Riccia</taxon>
    </lineage>
</organism>
<gene>
    <name evidence="2" type="ORF">R1sor_007065</name>
</gene>
<dbReference type="Proteomes" id="UP001633002">
    <property type="component" value="Unassembled WGS sequence"/>
</dbReference>
<feature type="compositionally biased region" description="Low complexity" evidence="1">
    <location>
        <begin position="335"/>
        <end position="348"/>
    </location>
</feature>
<reference evidence="2 3" key="1">
    <citation type="submission" date="2024-09" db="EMBL/GenBank/DDBJ databases">
        <title>Chromosome-scale assembly of Riccia sorocarpa.</title>
        <authorList>
            <person name="Paukszto L."/>
        </authorList>
    </citation>
    <scope>NUCLEOTIDE SEQUENCE [LARGE SCALE GENOMIC DNA]</scope>
    <source>
        <strain evidence="2">LP-2024</strain>
        <tissue evidence="2">Aerial parts of the thallus</tissue>
    </source>
</reference>
<accession>A0ABD3HS62</accession>
<dbReference type="AlphaFoldDB" id="A0ABD3HS62"/>
<evidence type="ECO:0000313" key="3">
    <source>
        <dbReference type="Proteomes" id="UP001633002"/>
    </source>
</evidence>
<evidence type="ECO:0000313" key="2">
    <source>
        <dbReference type="EMBL" id="KAL3693414.1"/>
    </source>
</evidence>
<feature type="region of interest" description="Disordered" evidence="1">
    <location>
        <begin position="335"/>
        <end position="383"/>
    </location>
</feature>
<sequence>MDRLDLPMEGTVRGRTVRLDAALVRETFVLPAASLEIKRQVQHSLISDWFAEYQGSGKRYIARTCRRRDWRAALECISMMLLANRRPRTIPGRLTYYIKNFDLDLEDEPEERFDFADFMVQSLRREVFAVLATSAGVEAAPKKRLDVLICSGKSLVVWPGDCLVGFLEGLQKRCQIIIWSRLSYKPLMSYLEALVMRRYLPEFLLDPQACTIWGGDHAEAVVPRNNLDKHVKLKGFRRLHDHGICTRAVDSFSSASLAVEWLTRFTHWSHDLDGERSTNRRLRACPSTTYGWHFRAHYGVARVLGGDASAPCDREAQAEDDPLVEEVAATRVEGAPVEEAPLVEEVAATRVEGSDRGGDSCRGGSRAGDDSCGGDSGGDSDLD</sequence>
<protein>
    <submittedName>
        <fullName evidence="2">Uncharacterized protein</fullName>
    </submittedName>
</protein>
<keyword evidence="3" id="KW-1185">Reference proteome</keyword>
<proteinExistence type="predicted"/>
<comment type="caution">
    <text evidence="2">The sequence shown here is derived from an EMBL/GenBank/DDBJ whole genome shotgun (WGS) entry which is preliminary data.</text>
</comment>
<dbReference type="EMBL" id="JBJQOH010000003">
    <property type="protein sequence ID" value="KAL3693414.1"/>
    <property type="molecule type" value="Genomic_DNA"/>
</dbReference>